<accession>A0A4Y2NZD7</accession>
<dbReference type="Proteomes" id="UP000499080">
    <property type="component" value="Unassembled WGS sequence"/>
</dbReference>
<keyword evidence="3" id="KW-1185">Reference proteome</keyword>
<dbReference type="EMBL" id="BGPR01010062">
    <property type="protein sequence ID" value="GBN44033.1"/>
    <property type="molecule type" value="Genomic_DNA"/>
</dbReference>
<gene>
    <name evidence="2" type="ORF">AVEN_95093_1</name>
</gene>
<sequence length="91" mass="10410">MFLPNTACWNGKSIDSGSLQREAPNGVLERQFISHGRTLEKAGSRLRKPGARNSMRTNSLEQRPRRQDFSGSGSENRERNRVVFWFEVTTL</sequence>
<name>A0A4Y2NZD7_ARAVE</name>
<comment type="caution">
    <text evidence="2">The sequence shown here is derived from an EMBL/GenBank/DDBJ whole genome shotgun (WGS) entry which is preliminary data.</text>
</comment>
<evidence type="ECO:0000313" key="2">
    <source>
        <dbReference type="EMBL" id="GBN44033.1"/>
    </source>
</evidence>
<reference evidence="2 3" key="1">
    <citation type="journal article" date="2019" name="Sci. Rep.">
        <title>Orb-weaving spider Araneus ventricosus genome elucidates the spidroin gene catalogue.</title>
        <authorList>
            <person name="Kono N."/>
            <person name="Nakamura H."/>
            <person name="Ohtoshi R."/>
            <person name="Moran D.A.P."/>
            <person name="Shinohara A."/>
            <person name="Yoshida Y."/>
            <person name="Fujiwara M."/>
            <person name="Mori M."/>
            <person name="Tomita M."/>
            <person name="Arakawa K."/>
        </authorList>
    </citation>
    <scope>NUCLEOTIDE SEQUENCE [LARGE SCALE GENOMIC DNA]</scope>
</reference>
<evidence type="ECO:0000256" key="1">
    <source>
        <dbReference type="SAM" id="MobiDB-lite"/>
    </source>
</evidence>
<feature type="region of interest" description="Disordered" evidence="1">
    <location>
        <begin position="38"/>
        <end position="77"/>
    </location>
</feature>
<dbReference type="AlphaFoldDB" id="A0A4Y2NZD7"/>
<proteinExistence type="predicted"/>
<evidence type="ECO:0000313" key="3">
    <source>
        <dbReference type="Proteomes" id="UP000499080"/>
    </source>
</evidence>
<organism evidence="2 3">
    <name type="scientific">Araneus ventricosus</name>
    <name type="common">Orbweaver spider</name>
    <name type="synonym">Epeira ventricosa</name>
    <dbReference type="NCBI Taxonomy" id="182803"/>
    <lineage>
        <taxon>Eukaryota</taxon>
        <taxon>Metazoa</taxon>
        <taxon>Ecdysozoa</taxon>
        <taxon>Arthropoda</taxon>
        <taxon>Chelicerata</taxon>
        <taxon>Arachnida</taxon>
        <taxon>Araneae</taxon>
        <taxon>Araneomorphae</taxon>
        <taxon>Entelegynae</taxon>
        <taxon>Araneoidea</taxon>
        <taxon>Araneidae</taxon>
        <taxon>Araneus</taxon>
    </lineage>
</organism>
<protein>
    <submittedName>
        <fullName evidence="2">Uncharacterized protein</fullName>
    </submittedName>
</protein>